<name>A0A7K1TEU7_9BACT</name>
<dbReference type="AlphaFoldDB" id="A0A7K1TEU7"/>
<organism evidence="1 2">
    <name type="scientific">Hymenobacter ginkgonis</name>
    <dbReference type="NCBI Taxonomy" id="2682976"/>
    <lineage>
        <taxon>Bacteria</taxon>
        <taxon>Pseudomonadati</taxon>
        <taxon>Bacteroidota</taxon>
        <taxon>Cytophagia</taxon>
        <taxon>Cytophagales</taxon>
        <taxon>Hymenobacteraceae</taxon>
        <taxon>Hymenobacter</taxon>
    </lineage>
</organism>
<keyword evidence="2" id="KW-1185">Reference proteome</keyword>
<accession>A0A7K1TEU7</accession>
<comment type="caution">
    <text evidence="1">The sequence shown here is derived from an EMBL/GenBank/DDBJ whole genome shotgun (WGS) entry which is preliminary data.</text>
</comment>
<protein>
    <submittedName>
        <fullName evidence="1">Uncharacterized protein</fullName>
    </submittedName>
</protein>
<sequence>MSNFRFCKTIEVDGRQFLVRAANVAALAYPTQPRYQVEYKLVIDTTTPEGEGWLNLRLALEMENQRRLLNALECFDEQHARHVWILFDEQMQKTASDEELVAGAQLLEGILNGEVLKKYGLAGL</sequence>
<dbReference type="EMBL" id="WQKZ01000002">
    <property type="protein sequence ID" value="MVN76924.1"/>
    <property type="molecule type" value="Genomic_DNA"/>
</dbReference>
<dbReference type="Proteomes" id="UP000441336">
    <property type="component" value="Unassembled WGS sequence"/>
</dbReference>
<dbReference type="RefSeq" id="WP_157565298.1">
    <property type="nucleotide sequence ID" value="NZ_WQKZ01000002.1"/>
</dbReference>
<gene>
    <name evidence="1" type="ORF">GO988_11370</name>
</gene>
<evidence type="ECO:0000313" key="2">
    <source>
        <dbReference type="Proteomes" id="UP000441336"/>
    </source>
</evidence>
<reference evidence="1 2" key="1">
    <citation type="submission" date="2019-12" db="EMBL/GenBank/DDBJ databases">
        <title>Hymenobacter sp. HMF4947 Genome sequencing and assembly.</title>
        <authorList>
            <person name="Kang H."/>
            <person name="Cha I."/>
            <person name="Kim H."/>
            <person name="Joh K."/>
        </authorList>
    </citation>
    <scope>NUCLEOTIDE SEQUENCE [LARGE SCALE GENOMIC DNA]</scope>
    <source>
        <strain evidence="1 2">HMF4947</strain>
    </source>
</reference>
<proteinExistence type="predicted"/>
<evidence type="ECO:0000313" key="1">
    <source>
        <dbReference type="EMBL" id="MVN76924.1"/>
    </source>
</evidence>